<dbReference type="GO" id="GO:0005634">
    <property type="term" value="C:nucleus"/>
    <property type="evidence" value="ECO:0007669"/>
    <property type="project" value="TreeGrafter"/>
</dbReference>
<feature type="domain" description="C2H2-type" evidence="7">
    <location>
        <begin position="1"/>
        <end position="23"/>
    </location>
</feature>
<evidence type="ECO:0000256" key="2">
    <source>
        <dbReference type="ARBA" id="ARBA00022737"/>
    </source>
</evidence>
<dbReference type="InterPro" id="IPR013087">
    <property type="entry name" value="Znf_C2H2_type"/>
</dbReference>
<evidence type="ECO:0000256" key="1">
    <source>
        <dbReference type="ARBA" id="ARBA00022723"/>
    </source>
</evidence>
<feature type="domain" description="C2H2-type" evidence="7">
    <location>
        <begin position="24"/>
        <end position="55"/>
    </location>
</feature>
<dbReference type="EMBL" id="ADBV01023666">
    <property type="protein sequence ID" value="EJW70077.1"/>
    <property type="molecule type" value="Genomic_DNA"/>
</dbReference>
<protein>
    <submittedName>
        <fullName evidence="8">Zinc finger protein</fullName>
    </submittedName>
</protein>
<dbReference type="Gene3D" id="3.30.160.60">
    <property type="entry name" value="Classic Zinc Finger"/>
    <property type="match status" value="2"/>
</dbReference>
<dbReference type="InterPro" id="IPR036236">
    <property type="entry name" value="Znf_C2H2_sf"/>
</dbReference>
<keyword evidence="3 5" id="KW-0863">Zinc-finger</keyword>
<dbReference type="FunFam" id="3.30.160.60:FF:001325">
    <property type="entry name" value="zinc finger protein 200"/>
    <property type="match status" value="1"/>
</dbReference>
<comment type="caution">
    <text evidence="8">The sequence shown here is derived from an EMBL/GenBank/DDBJ whole genome shotgun (WGS) entry which is preliminary data.</text>
</comment>
<dbReference type="GO" id="GO:0000981">
    <property type="term" value="F:DNA-binding transcription factor activity, RNA polymerase II-specific"/>
    <property type="evidence" value="ECO:0007669"/>
    <property type="project" value="TreeGrafter"/>
</dbReference>
<proteinExistence type="predicted"/>
<evidence type="ECO:0000313" key="8">
    <source>
        <dbReference type="EMBL" id="EJW70077.1"/>
    </source>
</evidence>
<reference evidence="9" key="1">
    <citation type="submission" date="2012-08" db="EMBL/GenBank/DDBJ databases">
        <title>The Genome Sequence of Wuchereria bancrofti.</title>
        <authorList>
            <person name="Nutman T.B."/>
            <person name="Fink D.L."/>
            <person name="Russ C."/>
            <person name="Young S."/>
            <person name="Zeng Q."/>
            <person name="Koehrsen M."/>
            <person name="Alvarado L."/>
            <person name="Berlin A."/>
            <person name="Chapman S.B."/>
            <person name="Chen Z."/>
            <person name="Freedman E."/>
            <person name="Gellesch M."/>
            <person name="Goldberg J."/>
            <person name="Griggs A."/>
            <person name="Gujja S."/>
            <person name="Heilman E.R."/>
            <person name="Heiman D."/>
            <person name="Hepburn T."/>
            <person name="Howarth C."/>
            <person name="Jen D."/>
            <person name="Larson L."/>
            <person name="Lewis B."/>
            <person name="Mehta T."/>
            <person name="Park D."/>
            <person name="Pearson M."/>
            <person name="Roberts A."/>
            <person name="Saif S."/>
            <person name="Shea T."/>
            <person name="Shenoy N."/>
            <person name="Sisk P."/>
            <person name="Stolte C."/>
            <person name="Sykes S."/>
            <person name="Walk T."/>
            <person name="White J."/>
            <person name="Yandava C."/>
            <person name="Haas B."/>
            <person name="Henn M.R."/>
            <person name="Nusbaum C."/>
            <person name="Birren B."/>
        </authorList>
    </citation>
    <scope>NUCLEOTIDE SEQUENCE [LARGE SCALE GENOMIC DNA]</scope>
    <source>
        <strain evidence="9">NA</strain>
    </source>
</reference>
<evidence type="ECO:0000259" key="7">
    <source>
        <dbReference type="PROSITE" id="PS50157"/>
    </source>
</evidence>
<evidence type="ECO:0000256" key="6">
    <source>
        <dbReference type="SAM" id="MobiDB-lite"/>
    </source>
</evidence>
<feature type="region of interest" description="Disordered" evidence="6">
    <location>
        <begin position="1"/>
        <end position="21"/>
    </location>
</feature>
<dbReference type="Pfam" id="PF13465">
    <property type="entry name" value="zf-H2C2_2"/>
    <property type="match status" value="1"/>
</dbReference>
<dbReference type="GO" id="GO:0000977">
    <property type="term" value="F:RNA polymerase II transcription regulatory region sequence-specific DNA binding"/>
    <property type="evidence" value="ECO:0007669"/>
    <property type="project" value="TreeGrafter"/>
</dbReference>
<evidence type="ECO:0000256" key="4">
    <source>
        <dbReference type="ARBA" id="ARBA00022833"/>
    </source>
</evidence>
<sequence>MQKNFIRSEHVKSHMKAHTGEKPYNCPICGKSFTQKQHLQSHMTKSSLKFHMRNH</sequence>
<gene>
    <name evidence="8" type="ORF">WUBG_19017</name>
</gene>
<organism evidence="8 9">
    <name type="scientific">Wuchereria bancrofti</name>
    <dbReference type="NCBI Taxonomy" id="6293"/>
    <lineage>
        <taxon>Eukaryota</taxon>
        <taxon>Metazoa</taxon>
        <taxon>Ecdysozoa</taxon>
        <taxon>Nematoda</taxon>
        <taxon>Chromadorea</taxon>
        <taxon>Rhabditida</taxon>
        <taxon>Spirurina</taxon>
        <taxon>Spiruromorpha</taxon>
        <taxon>Filarioidea</taxon>
        <taxon>Onchocercidae</taxon>
        <taxon>Wuchereria</taxon>
    </lineage>
</organism>
<dbReference type="PANTHER" id="PTHR14196:SF12">
    <property type="entry name" value="ZINC FINGER PROTEIN 208-LIKE"/>
    <property type="match status" value="1"/>
</dbReference>
<dbReference type="PANTHER" id="PTHR14196">
    <property type="entry name" value="ODD-SKIPPED - RELATED"/>
    <property type="match status" value="1"/>
</dbReference>
<evidence type="ECO:0000256" key="3">
    <source>
        <dbReference type="ARBA" id="ARBA00022771"/>
    </source>
</evidence>
<keyword evidence="2" id="KW-0677">Repeat</keyword>
<dbReference type="GO" id="GO:0008270">
    <property type="term" value="F:zinc ion binding"/>
    <property type="evidence" value="ECO:0007669"/>
    <property type="project" value="UniProtKB-KW"/>
</dbReference>
<feature type="compositionally biased region" description="Basic and acidic residues" evidence="6">
    <location>
        <begin position="1"/>
        <end position="12"/>
    </location>
</feature>
<accession>J9DZP0</accession>
<keyword evidence="4" id="KW-0862">Zinc</keyword>
<dbReference type="SUPFAM" id="SSF57667">
    <property type="entry name" value="beta-beta-alpha zinc fingers"/>
    <property type="match status" value="1"/>
</dbReference>
<dbReference type="InterPro" id="IPR050717">
    <property type="entry name" value="C2H2-ZF_Transcription_Reg"/>
</dbReference>
<evidence type="ECO:0000313" key="9">
    <source>
        <dbReference type="Proteomes" id="UP000004810"/>
    </source>
</evidence>
<dbReference type="Proteomes" id="UP000004810">
    <property type="component" value="Unassembled WGS sequence"/>
</dbReference>
<dbReference type="PROSITE" id="PS50157">
    <property type="entry name" value="ZINC_FINGER_C2H2_2"/>
    <property type="match status" value="2"/>
</dbReference>
<keyword evidence="1" id="KW-0479">Metal-binding</keyword>
<dbReference type="AlphaFoldDB" id="J9DZP0"/>
<name>J9DZP0_WUCBA</name>
<evidence type="ECO:0000256" key="5">
    <source>
        <dbReference type="PROSITE-ProRule" id="PRU00042"/>
    </source>
</evidence>